<reference evidence="1" key="1">
    <citation type="journal article" date="2021" name="Environ. Microbiol.">
        <title>Gene family expansions and transcriptome signatures uncover fungal adaptations to wood decay.</title>
        <authorList>
            <person name="Hage H."/>
            <person name="Miyauchi S."/>
            <person name="Viragh M."/>
            <person name="Drula E."/>
            <person name="Min B."/>
            <person name="Chaduli D."/>
            <person name="Navarro D."/>
            <person name="Favel A."/>
            <person name="Norest M."/>
            <person name="Lesage-Meessen L."/>
            <person name="Balint B."/>
            <person name="Merenyi Z."/>
            <person name="de Eugenio L."/>
            <person name="Morin E."/>
            <person name="Martinez A.T."/>
            <person name="Baldrian P."/>
            <person name="Stursova M."/>
            <person name="Martinez M.J."/>
            <person name="Novotny C."/>
            <person name="Magnuson J.K."/>
            <person name="Spatafora J.W."/>
            <person name="Maurice S."/>
            <person name="Pangilinan J."/>
            <person name="Andreopoulos W."/>
            <person name="LaButti K."/>
            <person name="Hundley H."/>
            <person name="Na H."/>
            <person name="Kuo A."/>
            <person name="Barry K."/>
            <person name="Lipzen A."/>
            <person name="Henrissat B."/>
            <person name="Riley R."/>
            <person name="Ahrendt S."/>
            <person name="Nagy L.G."/>
            <person name="Grigoriev I.V."/>
            <person name="Martin F."/>
            <person name="Rosso M.N."/>
        </authorList>
    </citation>
    <scope>NUCLEOTIDE SEQUENCE</scope>
    <source>
        <strain evidence="1">CBS 384.51</strain>
    </source>
</reference>
<comment type="caution">
    <text evidence="1">The sequence shown here is derived from an EMBL/GenBank/DDBJ whole genome shotgun (WGS) entry which is preliminary data.</text>
</comment>
<accession>A0ACB8U4I0</accession>
<dbReference type="Proteomes" id="UP001055072">
    <property type="component" value="Unassembled WGS sequence"/>
</dbReference>
<organism evidence="1 2">
    <name type="scientific">Irpex rosettiformis</name>
    <dbReference type="NCBI Taxonomy" id="378272"/>
    <lineage>
        <taxon>Eukaryota</taxon>
        <taxon>Fungi</taxon>
        <taxon>Dikarya</taxon>
        <taxon>Basidiomycota</taxon>
        <taxon>Agaricomycotina</taxon>
        <taxon>Agaricomycetes</taxon>
        <taxon>Polyporales</taxon>
        <taxon>Irpicaceae</taxon>
        <taxon>Irpex</taxon>
    </lineage>
</organism>
<keyword evidence="2" id="KW-1185">Reference proteome</keyword>
<proteinExistence type="predicted"/>
<name>A0ACB8U4I0_9APHY</name>
<gene>
    <name evidence="1" type="ORF">BDY19DRAFT_944557</name>
</gene>
<protein>
    <submittedName>
        <fullName evidence="1">PCI domain-containing protein</fullName>
    </submittedName>
</protein>
<sequence length="452" mass="50281">MCLNRKCSTRSLCRFCTTIPSQKPKMPDIDAVSIFAEGTFEEQIRELVNYLAQGRSDEEKATFIQPFENDLTISEGQPPLEEDEERRRAVLEKVVAEVKGLGQGSEREIEGFFNLLFAHFLTLFPLDSTSTREHLNSILQAISSSEPSPVKYRLLTNLFNALPRTSNLRLPVNQALIQLASAQDELDQLQFSLPEVTKWLSEWEISDEEKSLYLKSLVDTYATSEPEVSYQYQLSYVRSLPAASSQSDALDLVASALRLPSVFDFDALFRLDAVIAAKDSELYSLLQIFLNDGLTEYKTWEGSHAGVFDQYNLDQAQLERKIRLLSLTTLAHQNIGGDLLYSAIAEVLQVDPNEVERWVIDVLRTGLIIGKLSQTNKTFHVIRASARAFEKAQWEALEKRLVAWKTGLSSVREVVAATKKKNTPPPAAAAAVPVPAADPAVVTQGAEAVAAA</sequence>
<dbReference type="EMBL" id="MU274911">
    <property type="protein sequence ID" value="KAI0089175.1"/>
    <property type="molecule type" value="Genomic_DNA"/>
</dbReference>
<evidence type="ECO:0000313" key="1">
    <source>
        <dbReference type="EMBL" id="KAI0089175.1"/>
    </source>
</evidence>
<evidence type="ECO:0000313" key="2">
    <source>
        <dbReference type="Proteomes" id="UP001055072"/>
    </source>
</evidence>